<protein>
    <recommendedName>
        <fullName evidence="2">NADH dehydrogenase [ubiquinone] 1 alpha subcomplex subunit 11</fullName>
    </recommendedName>
</protein>
<evidence type="ECO:0000313" key="1">
    <source>
        <dbReference type="EMBL" id="JAP54265.1"/>
    </source>
</evidence>
<organism evidence="1">
    <name type="scientific">Schistocephalus solidus</name>
    <name type="common">Tapeworm</name>
    <dbReference type="NCBI Taxonomy" id="70667"/>
    <lineage>
        <taxon>Eukaryota</taxon>
        <taxon>Metazoa</taxon>
        <taxon>Spiralia</taxon>
        <taxon>Lophotrochozoa</taxon>
        <taxon>Platyhelminthes</taxon>
        <taxon>Cestoda</taxon>
        <taxon>Eucestoda</taxon>
        <taxon>Diphyllobothriidea</taxon>
        <taxon>Diphyllobothriidae</taxon>
        <taxon>Schistocephalus</taxon>
    </lineage>
</organism>
<gene>
    <name evidence="1" type="ORF">TR101496</name>
</gene>
<reference evidence="1" key="1">
    <citation type="submission" date="2016-01" db="EMBL/GenBank/DDBJ databases">
        <title>Reference transcriptome for the parasite Schistocephalus solidus: insights into the molecular evolution of parasitism.</title>
        <authorList>
            <person name="Hebert F.O."/>
            <person name="Grambauer S."/>
            <person name="Barber I."/>
            <person name="Landry C.R."/>
            <person name="Aubin-Horth N."/>
        </authorList>
    </citation>
    <scope>NUCLEOTIDE SEQUENCE</scope>
</reference>
<name>A0A0X3PQN7_SCHSO</name>
<sequence length="174" mass="19152">MPNFLYNYFNSQDDINPFYRIKMATFSGYVLSLANATVVYLPALLSGRNVYGAGVRAVKIMAVGLTASAAHGTTSYLGAKLLKQPDSPTSHALAGAVTGLIIRWKSPLASQMNLVLGLAFLSGLIKSLEMIRPQFANQSIGRCRGCIPNAYISLNHRYMNKNWKKEEEELESFL</sequence>
<dbReference type="AlphaFoldDB" id="A0A0X3PQN7"/>
<proteinExistence type="predicted"/>
<accession>A0A0X3PQN7</accession>
<dbReference type="EMBL" id="GEEE01008960">
    <property type="protein sequence ID" value="JAP54265.1"/>
    <property type="molecule type" value="Transcribed_RNA"/>
</dbReference>
<evidence type="ECO:0008006" key="2">
    <source>
        <dbReference type="Google" id="ProtNLM"/>
    </source>
</evidence>